<reference evidence="2" key="1">
    <citation type="submission" date="2022-11" db="UniProtKB">
        <authorList>
            <consortium name="WormBaseParasite"/>
        </authorList>
    </citation>
    <scope>IDENTIFICATION</scope>
</reference>
<accession>A0A915EL05</accession>
<sequence>MSFNRQSLEFIEVTKFVASPMEESLLEKPKPMRIVPREWAGSRASLATSIDVSGQEPQRAQHAYYRPFEPDPMEIEDMPAAQKLSLAVRDARDLIGAAQRPQYSTPEKPEMKVAEVMYLRPGFDNVPSY</sequence>
<organism evidence="1 2">
    <name type="scientific">Ditylenchus dipsaci</name>
    <dbReference type="NCBI Taxonomy" id="166011"/>
    <lineage>
        <taxon>Eukaryota</taxon>
        <taxon>Metazoa</taxon>
        <taxon>Ecdysozoa</taxon>
        <taxon>Nematoda</taxon>
        <taxon>Chromadorea</taxon>
        <taxon>Rhabditida</taxon>
        <taxon>Tylenchina</taxon>
        <taxon>Tylenchomorpha</taxon>
        <taxon>Sphaerularioidea</taxon>
        <taxon>Anguinidae</taxon>
        <taxon>Anguininae</taxon>
        <taxon>Ditylenchus</taxon>
    </lineage>
</organism>
<keyword evidence="1" id="KW-1185">Reference proteome</keyword>
<dbReference type="WBParaSite" id="jg7033">
    <property type="protein sequence ID" value="jg7033"/>
    <property type="gene ID" value="jg7033"/>
</dbReference>
<dbReference type="AlphaFoldDB" id="A0A915EL05"/>
<proteinExistence type="predicted"/>
<protein>
    <submittedName>
        <fullName evidence="2">Uncharacterized protein</fullName>
    </submittedName>
</protein>
<name>A0A915EL05_9BILA</name>
<dbReference type="Proteomes" id="UP000887574">
    <property type="component" value="Unplaced"/>
</dbReference>
<evidence type="ECO:0000313" key="2">
    <source>
        <dbReference type="WBParaSite" id="jg7033"/>
    </source>
</evidence>
<evidence type="ECO:0000313" key="1">
    <source>
        <dbReference type="Proteomes" id="UP000887574"/>
    </source>
</evidence>